<evidence type="ECO:0000313" key="2">
    <source>
        <dbReference type="Proteomes" id="UP000501793"/>
    </source>
</evidence>
<protein>
    <submittedName>
        <fullName evidence="1">Uncharacterized protein</fullName>
    </submittedName>
</protein>
<accession>A0ACA8ZC98</accession>
<reference evidence="1" key="1">
    <citation type="submission" date="2020-04" db="EMBL/GenBank/DDBJ databases">
        <authorList>
            <person name="Hogendoorn C."/>
        </authorList>
    </citation>
    <scope>NUCLEOTIDE SEQUENCE</scope>
    <source>
        <strain evidence="1">FAVT5</strain>
    </source>
</reference>
<sequence>MPLKPAWGRIILRHTFAVLQLKLIPDALTKIWYSSAITRHRCEHVGPAYRSRADRLRDARFLSNPTTV</sequence>
<organism evidence="1 2">
    <name type="scientific">Kyrpidia spormannii</name>
    <dbReference type="NCBI Taxonomy" id="2055160"/>
    <lineage>
        <taxon>Bacteria</taxon>
        <taxon>Bacillati</taxon>
        <taxon>Bacillota</taxon>
        <taxon>Bacilli</taxon>
        <taxon>Bacillales</taxon>
        <taxon>Alicyclobacillaceae</taxon>
        <taxon>Kyrpidia</taxon>
    </lineage>
</organism>
<keyword evidence="2" id="KW-1185">Reference proteome</keyword>
<evidence type="ECO:0000313" key="1">
    <source>
        <dbReference type="EMBL" id="CAB3394994.1"/>
    </source>
</evidence>
<name>A0ACA8ZC98_9BACL</name>
<proteinExistence type="predicted"/>
<gene>
    <name evidence="1" type="ORF">FAVT5_3167</name>
</gene>
<dbReference type="EMBL" id="LR792684">
    <property type="protein sequence ID" value="CAB3394994.1"/>
    <property type="molecule type" value="Genomic_DNA"/>
</dbReference>
<dbReference type="Proteomes" id="UP000501793">
    <property type="component" value="Chromosome"/>
</dbReference>